<comment type="caution">
    <text evidence="1">The sequence shown here is derived from an EMBL/GenBank/DDBJ whole genome shotgun (WGS) entry which is preliminary data.</text>
</comment>
<evidence type="ECO:0000313" key="1">
    <source>
        <dbReference type="EMBL" id="KND86989.1"/>
    </source>
</evidence>
<dbReference type="AlphaFoldDB" id="A0A0L0MYV8"/>
<reference evidence="1 2" key="1">
    <citation type="journal article" date="2015" name="BMC Genomics">
        <title>The genome of the truffle-parasite Tolypocladium ophioglossoides and the evolution of antifungal peptaibiotics.</title>
        <authorList>
            <person name="Quandt C.A."/>
            <person name="Bushley K.E."/>
            <person name="Spatafora J.W."/>
        </authorList>
    </citation>
    <scope>NUCLEOTIDE SEQUENCE [LARGE SCALE GENOMIC DNA]</scope>
    <source>
        <strain evidence="1 2">CBS 100239</strain>
    </source>
</reference>
<gene>
    <name evidence="1" type="ORF">TOPH_08351</name>
</gene>
<organism evidence="1 2">
    <name type="scientific">Tolypocladium ophioglossoides (strain CBS 100239)</name>
    <name type="common">Snaketongue truffleclub</name>
    <name type="synonym">Elaphocordyceps ophioglossoides</name>
    <dbReference type="NCBI Taxonomy" id="1163406"/>
    <lineage>
        <taxon>Eukaryota</taxon>
        <taxon>Fungi</taxon>
        <taxon>Dikarya</taxon>
        <taxon>Ascomycota</taxon>
        <taxon>Pezizomycotina</taxon>
        <taxon>Sordariomycetes</taxon>
        <taxon>Hypocreomycetidae</taxon>
        <taxon>Hypocreales</taxon>
        <taxon>Ophiocordycipitaceae</taxon>
        <taxon>Tolypocladium</taxon>
    </lineage>
</organism>
<accession>A0A0L0MYV8</accession>
<protein>
    <submittedName>
        <fullName evidence="1">Uncharacterized protein</fullName>
    </submittedName>
</protein>
<proteinExistence type="predicted"/>
<name>A0A0L0MYV8_TOLOC</name>
<dbReference type="Proteomes" id="UP000036947">
    <property type="component" value="Unassembled WGS sequence"/>
</dbReference>
<keyword evidence="2" id="KW-1185">Reference proteome</keyword>
<evidence type="ECO:0000313" key="2">
    <source>
        <dbReference type="Proteomes" id="UP000036947"/>
    </source>
</evidence>
<sequence>MSSSRLRPTSSLRARFAGHRYLLGCSTDGRSNTIFCPASSRDVNRLNERSIKTLSVIGGHENSAFAR</sequence>
<dbReference type="EMBL" id="LFRF01000044">
    <property type="protein sequence ID" value="KND86989.1"/>
    <property type="molecule type" value="Genomic_DNA"/>
</dbReference>